<evidence type="ECO:0000259" key="1">
    <source>
        <dbReference type="Pfam" id="PF00561"/>
    </source>
</evidence>
<dbReference type="InterPro" id="IPR000073">
    <property type="entry name" value="AB_hydrolase_1"/>
</dbReference>
<protein>
    <submittedName>
        <fullName evidence="2">Alpha/beta hydrolase</fullName>
    </submittedName>
</protein>
<dbReference type="Proteomes" id="UP001499967">
    <property type="component" value="Unassembled WGS sequence"/>
</dbReference>
<dbReference type="InterPro" id="IPR029058">
    <property type="entry name" value="AB_hydrolase_fold"/>
</dbReference>
<feature type="domain" description="AB hydrolase-1" evidence="1">
    <location>
        <begin position="21"/>
        <end position="259"/>
    </location>
</feature>
<dbReference type="Gene3D" id="3.40.50.1820">
    <property type="entry name" value="alpha/beta hydrolase"/>
    <property type="match status" value="1"/>
</dbReference>
<organism evidence="2 3">
    <name type="scientific">Pseudonocardia zijingensis</name>
    <dbReference type="NCBI Taxonomy" id="153376"/>
    <lineage>
        <taxon>Bacteria</taxon>
        <taxon>Bacillati</taxon>
        <taxon>Actinomycetota</taxon>
        <taxon>Actinomycetes</taxon>
        <taxon>Pseudonocardiales</taxon>
        <taxon>Pseudonocardiaceae</taxon>
        <taxon>Pseudonocardia</taxon>
    </lineage>
</organism>
<dbReference type="EMBL" id="BAAAHP010000085">
    <property type="protein sequence ID" value="GAA0937357.1"/>
    <property type="molecule type" value="Genomic_DNA"/>
</dbReference>
<comment type="caution">
    <text evidence="2">The sequence shown here is derived from an EMBL/GenBank/DDBJ whole genome shotgun (WGS) entry which is preliminary data.</text>
</comment>
<sequence length="283" mass="30957">MAEIELSAGTIEYTDTGGDGPVLVFLHGVMVAPTEWRHVVAELAGEYRCVLPHLPLGSHRRPMRPGADLSHAAMAGLIREFLERLDLRDVTLVQNDWGGAQLLVAHGGAERVARMVLVACEAFDNYPPGIAGRLLVATARVPGGLALLAQLQRFRAVRRAPGGWGWMSKRPVPAAVMDEWFRPAREQAGVRRDLAAYGLSTPPREVLLDWAERNRSFEGPVLVVWAAEDRIMPADHGPRLAALYPQGRLVTIPDSYTLVPEDQPAALTSAIRSFLSETRAAVR</sequence>
<keyword evidence="3" id="KW-1185">Reference proteome</keyword>
<evidence type="ECO:0000313" key="3">
    <source>
        <dbReference type="Proteomes" id="UP001499967"/>
    </source>
</evidence>
<reference evidence="2 3" key="1">
    <citation type="journal article" date="2019" name="Int. J. Syst. Evol. Microbiol.">
        <title>The Global Catalogue of Microorganisms (GCM) 10K type strain sequencing project: providing services to taxonomists for standard genome sequencing and annotation.</title>
        <authorList>
            <consortium name="The Broad Institute Genomics Platform"/>
            <consortium name="The Broad Institute Genome Sequencing Center for Infectious Disease"/>
            <person name="Wu L."/>
            <person name="Ma J."/>
        </authorList>
    </citation>
    <scope>NUCLEOTIDE SEQUENCE [LARGE SCALE GENOMIC DNA]</scope>
    <source>
        <strain evidence="2 3">JCM 11117</strain>
    </source>
</reference>
<dbReference type="GO" id="GO:0016787">
    <property type="term" value="F:hydrolase activity"/>
    <property type="evidence" value="ECO:0007669"/>
    <property type="project" value="UniProtKB-KW"/>
</dbReference>
<accession>A0ABN1Q4I2</accession>
<name>A0ABN1Q4I2_9PSEU</name>
<evidence type="ECO:0000313" key="2">
    <source>
        <dbReference type="EMBL" id="GAA0937357.1"/>
    </source>
</evidence>
<proteinExistence type="predicted"/>
<dbReference type="RefSeq" id="WP_343942025.1">
    <property type="nucleotide sequence ID" value="NZ_BAAAHP010000085.1"/>
</dbReference>
<dbReference type="Pfam" id="PF00561">
    <property type="entry name" value="Abhydrolase_1"/>
    <property type="match status" value="1"/>
</dbReference>
<gene>
    <name evidence="2" type="ORF">GCM10009559_30350</name>
</gene>
<dbReference type="PANTHER" id="PTHR43194:SF5">
    <property type="entry name" value="PIMELOYL-[ACYL-CARRIER PROTEIN] METHYL ESTER ESTERASE"/>
    <property type="match status" value="1"/>
</dbReference>
<keyword evidence="2" id="KW-0378">Hydrolase</keyword>
<dbReference type="PANTHER" id="PTHR43194">
    <property type="entry name" value="HYDROLASE ALPHA/BETA FOLD FAMILY"/>
    <property type="match status" value="1"/>
</dbReference>
<dbReference type="SUPFAM" id="SSF53474">
    <property type="entry name" value="alpha/beta-Hydrolases"/>
    <property type="match status" value="1"/>
</dbReference>
<dbReference type="InterPro" id="IPR050228">
    <property type="entry name" value="Carboxylesterase_BioH"/>
</dbReference>